<dbReference type="PANTHER" id="PTHR15673">
    <property type="entry name" value="IQ CALMODULIN-BINDING MOTIF CONTAINING PROTEIN 1"/>
    <property type="match status" value="1"/>
</dbReference>
<reference evidence="2 3" key="1">
    <citation type="submission" date="2022-05" db="EMBL/GenBank/DDBJ databases">
        <authorList>
            <consortium name="Genoscope - CEA"/>
            <person name="William W."/>
        </authorList>
    </citation>
    <scope>NUCLEOTIDE SEQUENCE [LARGE SCALE GENOMIC DNA]</scope>
</reference>
<sequence>MDVVDGDEETEQARQRALHLAAEVAETDDSNVPVLLLQLKDILDLGPPRSSLGTIIRIDLWTYDVIHVCNLALKQDFGGISGGWETASQLGNILCQSCVGLTLPEVKEYEETFLPDVVENLLTLAAKLLDFSVKAKVEREKNSNFQQFRKMMNSLEWLYSYHVFLTSNVLHSKRFLHILMTEDLEASLFILLILENLFKSNRNVMKKLQPSVLYSILDEIVFKISASEDSSVARASIHLILTATDIHPPLVEILLSKRYRGLKAYLSKWKFRGFDNHVRRLVALLEAGSIAQAEQLRLNRAAAVIQAFYRGSMQRRSLKHAEWGIILLQRKFRQRQLDKEQRRAKEKKQEQDKLLLEQKRISEFRSSMKKQLKMLESVPAREVNLYMADQQVQAASKIQAAFRGMVARKRVNKRRNEVMRDRAAVTIQRQFRRYQKRLADSKAPYPVVPGLTDSRRAELQNAIADRRQKYPPKHRTQDELQELHDKAFSLLANHMLSNMKIRKTEQRREGLLARLNVDADQLLAAPKLHDVATDSLDAFTSRSAPVITRAQQCHNEDMRRLKLPWWKKLWDEDDAEMNDDREKAEDIEQLNF</sequence>
<protein>
    <recommendedName>
        <fullName evidence="4">IQ calmodulin-binding motif-containing protein 1</fullName>
    </recommendedName>
</protein>
<dbReference type="Gene3D" id="1.20.5.190">
    <property type="match status" value="1"/>
</dbReference>
<proteinExistence type="predicted"/>
<keyword evidence="3" id="KW-1185">Reference proteome</keyword>
<evidence type="ECO:0000256" key="1">
    <source>
        <dbReference type="SAM" id="Coils"/>
    </source>
</evidence>
<evidence type="ECO:0000313" key="3">
    <source>
        <dbReference type="Proteomes" id="UP001159427"/>
    </source>
</evidence>
<evidence type="ECO:0008006" key="4">
    <source>
        <dbReference type="Google" id="ProtNLM"/>
    </source>
</evidence>
<name>A0ABN8QEG7_9CNID</name>
<accession>A0ABN8QEG7</accession>
<dbReference type="CDD" id="cd23767">
    <property type="entry name" value="IQCD"/>
    <property type="match status" value="2"/>
</dbReference>
<comment type="caution">
    <text evidence="2">The sequence shown here is derived from an EMBL/GenBank/DDBJ whole genome shotgun (WGS) entry which is preliminary data.</text>
</comment>
<dbReference type="PROSITE" id="PS50096">
    <property type="entry name" value="IQ"/>
    <property type="match status" value="2"/>
</dbReference>
<dbReference type="InterPro" id="IPR028765">
    <property type="entry name" value="IQCB1"/>
</dbReference>
<dbReference type="PANTHER" id="PTHR15673:SF2">
    <property type="entry name" value="IQ CALMODULIN-BINDING MOTIF-CONTAINING PROTEIN 1"/>
    <property type="match status" value="1"/>
</dbReference>
<organism evidence="2 3">
    <name type="scientific">Porites evermanni</name>
    <dbReference type="NCBI Taxonomy" id="104178"/>
    <lineage>
        <taxon>Eukaryota</taxon>
        <taxon>Metazoa</taxon>
        <taxon>Cnidaria</taxon>
        <taxon>Anthozoa</taxon>
        <taxon>Hexacorallia</taxon>
        <taxon>Scleractinia</taxon>
        <taxon>Fungiina</taxon>
        <taxon>Poritidae</taxon>
        <taxon>Porites</taxon>
    </lineage>
</organism>
<dbReference type="EMBL" id="CALNXI010001230">
    <property type="protein sequence ID" value="CAH3161017.1"/>
    <property type="molecule type" value="Genomic_DNA"/>
</dbReference>
<dbReference type="Proteomes" id="UP001159427">
    <property type="component" value="Unassembled WGS sequence"/>
</dbReference>
<evidence type="ECO:0000313" key="2">
    <source>
        <dbReference type="EMBL" id="CAH3161017.1"/>
    </source>
</evidence>
<dbReference type="SMART" id="SM00015">
    <property type="entry name" value="IQ"/>
    <property type="match status" value="3"/>
</dbReference>
<gene>
    <name evidence="2" type="ORF">PEVE_00003810</name>
</gene>
<feature type="coiled-coil region" evidence="1">
    <location>
        <begin position="330"/>
        <end position="357"/>
    </location>
</feature>
<keyword evidence="1" id="KW-0175">Coiled coil</keyword>
<dbReference type="Pfam" id="PF00612">
    <property type="entry name" value="IQ"/>
    <property type="match status" value="3"/>
</dbReference>
<dbReference type="InterPro" id="IPR000048">
    <property type="entry name" value="IQ_motif_EF-hand-BS"/>
</dbReference>